<organism evidence="3 4">
    <name type="scientific">Carsonella ruddii</name>
    <dbReference type="NCBI Taxonomy" id="114186"/>
    <lineage>
        <taxon>Bacteria</taxon>
        <taxon>Pseudomonadati</taxon>
        <taxon>Pseudomonadota</taxon>
        <taxon>Gammaproteobacteria</taxon>
        <taxon>Oceanospirillales</taxon>
        <taxon>Halomonadaceae</taxon>
        <taxon>Zymobacter group</taxon>
        <taxon>Candidatus Carsonella</taxon>
    </lineage>
</organism>
<keyword evidence="1" id="KW-1133">Transmembrane helix</keyword>
<feature type="domain" description="PLD phosphodiesterase" evidence="2">
    <location>
        <begin position="284"/>
        <end position="311"/>
    </location>
</feature>
<reference evidence="3" key="1">
    <citation type="submission" date="2022-02" db="EMBL/GenBank/DDBJ databases">
        <title>Long-read sequencing of the primary endosymbionts of Cacopsylla melanoneura.</title>
        <authorList>
            <person name="Dittmer J."/>
            <person name="Corretto E."/>
            <person name="Stauffer C."/>
            <person name="Schuler H."/>
        </authorList>
    </citation>
    <scope>NUCLEOTIDE SEQUENCE</scope>
    <source>
        <strain evidence="3">Cmel4</strain>
    </source>
</reference>
<feature type="domain" description="PLD phosphodiesterase" evidence="2">
    <location>
        <begin position="125"/>
        <end position="152"/>
    </location>
</feature>
<dbReference type="InterPro" id="IPR001736">
    <property type="entry name" value="PLipase_D/transphosphatidylase"/>
</dbReference>
<feature type="transmembrane region" description="Helical" evidence="1">
    <location>
        <begin position="209"/>
        <end position="230"/>
    </location>
</feature>
<dbReference type="Proteomes" id="UP001237869">
    <property type="component" value="Chromosome"/>
</dbReference>
<keyword evidence="1" id="KW-0812">Transmembrane</keyword>
<feature type="transmembrane region" description="Helical" evidence="1">
    <location>
        <begin position="89"/>
        <end position="106"/>
    </location>
</feature>
<feature type="transmembrane region" description="Helical" evidence="1">
    <location>
        <begin position="41"/>
        <end position="60"/>
    </location>
</feature>
<dbReference type="GO" id="GO:0032049">
    <property type="term" value="P:cardiolipin biosynthetic process"/>
    <property type="evidence" value="ECO:0007669"/>
    <property type="project" value="UniProtKB-ARBA"/>
</dbReference>
<evidence type="ECO:0000313" key="3">
    <source>
        <dbReference type="EMBL" id="WGS67332.1"/>
    </source>
</evidence>
<dbReference type="Pfam" id="PF13091">
    <property type="entry name" value="PLDc_2"/>
    <property type="match status" value="1"/>
</dbReference>
<feature type="transmembrane region" description="Helical" evidence="1">
    <location>
        <begin position="260"/>
        <end position="282"/>
    </location>
</feature>
<keyword evidence="1" id="KW-0472">Membrane</keyword>
<accession>A0AAJ6FDZ0</accession>
<feature type="transmembrane region" description="Helical" evidence="1">
    <location>
        <begin position="349"/>
        <end position="366"/>
    </location>
</feature>
<dbReference type="Gene3D" id="3.30.870.10">
    <property type="entry name" value="Endonuclease Chain A"/>
    <property type="match status" value="2"/>
</dbReference>
<name>A0AAJ6FDZ0_CARRU</name>
<proteinExistence type="predicted"/>
<evidence type="ECO:0000256" key="1">
    <source>
        <dbReference type="SAM" id="Phobius"/>
    </source>
</evidence>
<dbReference type="PROSITE" id="PS50035">
    <property type="entry name" value="PLD"/>
    <property type="match status" value="2"/>
</dbReference>
<dbReference type="RefSeq" id="WP_280956142.1">
    <property type="nucleotide sequence ID" value="NZ_CP092145.1"/>
</dbReference>
<dbReference type="InterPro" id="IPR025202">
    <property type="entry name" value="PLD-like_dom"/>
</dbReference>
<dbReference type="GO" id="GO:0030572">
    <property type="term" value="F:phosphatidyltransferase activity"/>
    <property type="evidence" value="ECO:0007669"/>
    <property type="project" value="UniProtKB-ARBA"/>
</dbReference>
<sequence length="367" mass="45172">MYINDFFFNSTFFVICFLLKKKKNQYLNCLSKKKKNNKIKFNFFFNGFCFFHDLFTSIIISKKNIFVQFYIIRNDFLGKKFFKLIKYKSDKILILLLIDYIGTIFLKKKIENIFLYVYNKKKILLNFRNHKKIIFIDNNILWIGGNNVGKEYINLNFFIKYWNDFHCKIKNIYPNFIIENFNFKKIKNNFTIKKIEICKKFFFLKYIKSFINIIIFFVKKKIIIMSPYIILDIKLINLLKILIKKNIEIIFLVSYKTDNYFIQFSSLIFLKFLMHYKIKIFFLELGFYHRKIYIIDKKYVCFGSMNFDIRSIYINEECLFLMNDSDFLYKININIKKNFFSKFINYKKTNFFIKFIYIVSFLNYYIQ</sequence>
<dbReference type="AlphaFoldDB" id="A0AAJ6FDZ0"/>
<evidence type="ECO:0000259" key="2">
    <source>
        <dbReference type="PROSITE" id="PS50035"/>
    </source>
</evidence>
<protein>
    <submittedName>
        <fullName evidence="3">Phosphatidylserine/phosphatidylglycerophosphate/ cardiolipin synthase family protein</fullName>
    </submittedName>
</protein>
<gene>
    <name evidence="3" type="ORF">MEJ65_00510</name>
</gene>
<dbReference type="EMBL" id="CP092148">
    <property type="protein sequence ID" value="WGS67332.1"/>
    <property type="molecule type" value="Genomic_DNA"/>
</dbReference>
<dbReference type="PANTHER" id="PTHR21248:SF7">
    <property type="entry name" value="MINOR CARDIOLIPIN SYNTHASE CLSB"/>
    <property type="match status" value="1"/>
</dbReference>
<dbReference type="PANTHER" id="PTHR21248">
    <property type="entry name" value="CARDIOLIPIN SYNTHASE"/>
    <property type="match status" value="1"/>
</dbReference>
<dbReference type="SUPFAM" id="SSF56024">
    <property type="entry name" value="Phospholipase D/nuclease"/>
    <property type="match status" value="2"/>
</dbReference>
<evidence type="ECO:0000313" key="4">
    <source>
        <dbReference type="Proteomes" id="UP001237869"/>
    </source>
</evidence>
<dbReference type="SMART" id="SM00155">
    <property type="entry name" value="PLDc"/>
    <property type="match status" value="2"/>
</dbReference>